<keyword evidence="3" id="KW-1185">Reference proteome</keyword>
<name>A0ABD6AYA1_9EURY</name>
<dbReference type="Pfam" id="PF01978">
    <property type="entry name" value="TrmB"/>
    <property type="match status" value="1"/>
</dbReference>
<evidence type="ECO:0000313" key="2">
    <source>
        <dbReference type="EMBL" id="MFD1514573.1"/>
    </source>
</evidence>
<dbReference type="EMBL" id="JBHUDC010000008">
    <property type="protein sequence ID" value="MFD1514573.1"/>
    <property type="molecule type" value="Genomic_DNA"/>
</dbReference>
<organism evidence="2 3">
    <name type="scientific">Halomarina rubra</name>
    <dbReference type="NCBI Taxonomy" id="2071873"/>
    <lineage>
        <taxon>Archaea</taxon>
        <taxon>Methanobacteriati</taxon>
        <taxon>Methanobacteriota</taxon>
        <taxon>Stenosarchaea group</taxon>
        <taxon>Halobacteria</taxon>
        <taxon>Halobacteriales</taxon>
        <taxon>Natronomonadaceae</taxon>
        <taxon>Halomarina</taxon>
    </lineage>
</organism>
<dbReference type="Proteomes" id="UP001597187">
    <property type="component" value="Unassembled WGS sequence"/>
</dbReference>
<dbReference type="InterPro" id="IPR051797">
    <property type="entry name" value="TrmB-like"/>
</dbReference>
<sequence>MSAHEAVEGLKRLGLSSYEAQVFVALQRVGTGTASDVSRASDVPRSQVYGAADTLAERGLVEVVEGSPKRYRPVSLDTARRQLRERIDREEERAFDHLAALQGEDAEDAEDGVATVQGRHALDDRIAALVDSATDRVMLVAWAADHLSTAIEEALRERATAGVTAVVVTESEALADRLADSAVQVVVAPSNPSDGVTGRTLLVDDATVLLSVLSEADDPDDPTETGLWTAHSDIGHILAQFIHAGMMYGVESERGWADSETSFDF</sequence>
<comment type="caution">
    <text evidence="2">The sequence shown here is derived from an EMBL/GenBank/DDBJ whole genome shotgun (WGS) entry which is preliminary data.</text>
</comment>
<dbReference type="AlphaFoldDB" id="A0ABD6AYA1"/>
<proteinExistence type="predicted"/>
<accession>A0ABD6AYA1</accession>
<dbReference type="PANTHER" id="PTHR34293">
    <property type="entry name" value="HTH-TYPE TRANSCRIPTIONAL REGULATOR TRMBL2"/>
    <property type="match status" value="1"/>
</dbReference>
<dbReference type="SUPFAM" id="SSF46785">
    <property type="entry name" value="Winged helix' DNA-binding domain"/>
    <property type="match status" value="1"/>
</dbReference>
<protein>
    <submittedName>
        <fullName evidence="2">TrmB family transcriptional regulator</fullName>
    </submittedName>
</protein>
<dbReference type="RefSeq" id="WP_250874516.1">
    <property type="nucleotide sequence ID" value="NZ_JALXFV010000008.1"/>
</dbReference>
<dbReference type="InterPro" id="IPR002831">
    <property type="entry name" value="Tscrpt_reg_TrmB_N"/>
</dbReference>
<reference evidence="2 3" key="1">
    <citation type="journal article" date="2019" name="Int. J. Syst. Evol. Microbiol.">
        <title>The Global Catalogue of Microorganisms (GCM) 10K type strain sequencing project: providing services to taxonomists for standard genome sequencing and annotation.</title>
        <authorList>
            <consortium name="The Broad Institute Genomics Platform"/>
            <consortium name="The Broad Institute Genome Sequencing Center for Infectious Disease"/>
            <person name="Wu L."/>
            <person name="Ma J."/>
        </authorList>
    </citation>
    <scope>NUCLEOTIDE SEQUENCE [LARGE SCALE GENOMIC DNA]</scope>
    <source>
        <strain evidence="2 3">CGMCC 1.12563</strain>
    </source>
</reference>
<gene>
    <name evidence="2" type="ORF">ACFSBT_14925</name>
</gene>
<evidence type="ECO:0000259" key="1">
    <source>
        <dbReference type="Pfam" id="PF01978"/>
    </source>
</evidence>
<feature type="domain" description="Transcription regulator TrmB N-terminal" evidence="1">
    <location>
        <begin position="10"/>
        <end position="76"/>
    </location>
</feature>
<dbReference type="Gene3D" id="1.10.10.10">
    <property type="entry name" value="Winged helix-like DNA-binding domain superfamily/Winged helix DNA-binding domain"/>
    <property type="match status" value="1"/>
</dbReference>
<dbReference type="PANTHER" id="PTHR34293:SF1">
    <property type="entry name" value="HTH-TYPE TRANSCRIPTIONAL REGULATOR TRMBL2"/>
    <property type="match status" value="1"/>
</dbReference>
<dbReference type="InterPro" id="IPR036388">
    <property type="entry name" value="WH-like_DNA-bd_sf"/>
</dbReference>
<dbReference type="InterPro" id="IPR036390">
    <property type="entry name" value="WH_DNA-bd_sf"/>
</dbReference>
<evidence type="ECO:0000313" key="3">
    <source>
        <dbReference type="Proteomes" id="UP001597187"/>
    </source>
</evidence>